<protein>
    <submittedName>
        <fullName evidence="1">Uncharacterized protein</fullName>
    </submittedName>
</protein>
<dbReference type="AlphaFoldDB" id="A0A075I1B7"/>
<evidence type="ECO:0000313" key="1">
    <source>
        <dbReference type="EMBL" id="AIF21565.1"/>
    </source>
</evidence>
<proteinExistence type="predicted"/>
<name>A0A075I1B7_9ARCH</name>
<dbReference type="EMBL" id="KF901194">
    <property type="protein sequence ID" value="AIF21565.1"/>
    <property type="molecule type" value="Genomic_DNA"/>
</dbReference>
<organism evidence="1">
    <name type="scientific">uncultured marine thaumarchaeote SAT1000_05_B05</name>
    <dbReference type="NCBI Taxonomy" id="1456357"/>
    <lineage>
        <taxon>Archaea</taxon>
        <taxon>Nitrososphaerota</taxon>
        <taxon>environmental samples</taxon>
    </lineage>
</organism>
<accession>A0A075I1B7</accession>
<reference evidence="1" key="1">
    <citation type="journal article" date="2014" name="Genome Biol. Evol.">
        <title>Pangenome evidence for extensive interdomain horizontal transfer affecting lineage core and shell genes in uncultured planktonic thaumarchaeota and euryarchaeota.</title>
        <authorList>
            <person name="Deschamps P."/>
            <person name="Zivanovic Y."/>
            <person name="Moreira D."/>
            <person name="Rodriguez-Valera F."/>
            <person name="Lopez-Garcia P."/>
        </authorList>
    </citation>
    <scope>NUCLEOTIDE SEQUENCE</scope>
</reference>
<sequence length="51" mass="5954">MQSIQLQNDTLIDIATFLVRRWSGKENVTVEFSKTKQNETRLKEKSVINSK</sequence>